<name>A0A8J9YJE5_9NEOP</name>
<evidence type="ECO:0000256" key="3">
    <source>
        <dbReference type="PROSITE-ProRule" id="PRU00497"/>
    </source>
</evidence>
<evidence type="ECO:0000313" key="6">
    <source>
        <dbReference type="Proteomes" id="UP000838878"/>
    </source>
</evidence>
<evidence type="ECO:0000256" key="4">
    <source>
        <dbReference type="SAM" id="SignalP"/>
    </source>
</evidence>
<protein>
    <submittedName>
        <fullName evidence="5">Uncharacterized protein</fullName>
    </submittedName>
</protein>
<dbReference type="PROSITE" id="PS51155">
    <property type="entry name" value="CHIT_BIND_RR_2"/>
    <property type="match status" value="1"/>
</dbReference>
<dbReference type="PANTHER" id="PTHR10380">
    <property type="entry name" value="CUTICLE PROTEIN"/>
    <property type="match status" value="1"/>
</dbReference>
<evidence type="ECO:0000313" key="5">
    <source>
        <dbReference type="EMBL" id="CAH0728910.1"/>
    </source>
</evidence>
<dbReference type="AlphaFoldDB" id="A0A8J9YJE5"/>
<proteinExistence type="predicted"/>
<feature type="signal peptide" evidence="4">
    <location>
        <begin position="1"/>
        <end position="16"/>
    </location>
</feature>
<dbReference type="InterPro" id="IPR000618">
    <property type="entry name" value="Insect_cuticle"/>
</dbReference>
<keyword evidence="2 4" id="KW-0732">Signal</keyword>
<dbReference type="Pfam" id="PF00379">
    <property type="entry name" value="Chitin_bind_4"/>
    <property type="match status" value="1"/>
</dbReference>
<dbReference type="GO" id="GO:0062129">
    <property type="term" value="C:chitin-based extracellular matrix"/>
    <property type="evidence" value="ECO:0007669"/>
    <property type="project" value="TreeGrafter"/>
</dbReference>
<dbReference type="GO" id="GO:0008010">
    <property type="term" value="F:structural constituent of chitin-based larval cuticle"/>
    <property type="evidence" value="ECO:0007669"/>
    <property type="project" value="TreeGrafter"/>
</dbReference>
<keyword evidence="6" id="KW-1185">Reference proteome</keyword>
<dbReference type="Proteomes" id="UP000838878">
    <property type="component" value="Chromosome 7"/>
</dbReference>
<organism evidence="5 6">
    <name type="scientific">Brenthis ino</name>
    <name type="common">lesser marbled fritillary</name>
    <dbReference type="NCBI Taxonomy" id="405034"/>
    <lineage>
        <taxon>Eukaryota</taxon>
        <taxon>Metazoa</taxon>
        <taxon>Ecdysozoa</taxon>
        <taxon>Arthropoda</taxon>
        <taxon>Hexapoda</taxon>
        <taxon>Insecta</taxon>
        <taxon>Pterygota</taxon>
        <taxon>Neoptera</taxon>
        <taxon>Endopterygota</taxon>
        <taxon>Lepidoptera</taxon>
        <taxon>Glossata</taxon>
        <taxon>Ditrysia</taxon>
        <taxon>Papilionoidea</taxon>
        <taxon>Nymphalidae</taxon>
        <taxon>Heliconiinae</taxon>
        <taxon>Argynnini</taxon>
        <taxon>Brenthis</taxon>
    </lineage>
</organism>
<sequence length="118" mass="13048">MRSLVVLASFVVAVLSAPAAYEDDDSYLRILPAIRHEEVHDDYGQYAFRYITAENTVVSERGRLVLGSNGGYVLLIEGQYSFIGDDGQLYVTRYRGGPDGFQVDGDHLPQPVPVPKVN</sequence>
<evidence type="ECO:0000256" key="1">
    <source>
        <dbReference type="ARBA" id="ARBA00022460"/>
    </source>
</evidence>
<gene>
    <name evidence="5" type="ORF">BINO364_LOCUS14078</name>
</gene>
<evidence type="ECO:0000256" key="2">
    <source>
        <dbReference type="ARBA" id="ARBA00022729"/>
    </source>
</evidence>
<dbReference type="EMBL" id="OV170227">
    <property type="protein sequence ID" value="CAH0728910.1"/>
    <property type="molecule type" value="Genomic_DNA"/>
</dbReference>
<dbReference type="InterPro" id="IPR050468">
    <property type="entry name" value="Cuticle_Struct_Prot"/>
</dbReference>
<dbReference type="PANTHER" id="PTHR10380:SF173">
    <property type="entry name" value="CUTICULAR PROTEIN 47EF, ISOFORM C-RELATED"/>
    <property type="match status" value="1"/>
</dbReference>
<feature type="non-terminal residue" evidence="5">
    <location>
        <position position="118"/>
    </location>
</feature>
<dbReference type="OrthoDB" id="6368834at2759"/>
<keyword evidence="1 3" id="KW-0193">Cuticle</keyword>
<reference evidence="5" key="1">
    <citation type="submission" date="2021-12" db="EMBL/GenBank/DDBJ databases">
        <authorList>
            <person name="Martin H S."/>
        </authorList>
    </citation>
    <scope>NUCLEOTIDE SEQUENCE</scope>
</reference>
<feature type="chain" id="PRO_5035473483" evidence="4">
    <location>
        <begin position="17"/>
        <end position="118"/>
    </location>
</feature>
<accession>A0A8J9YJE5</accession>